<evidence type="ECO:0000313" key="3">
    <source>
        <dbReference type="Proteomes" id="UP000009230"/>
    </source>
</evidence>
<feature type="domain" description="IraD/Gp25-like" evidence="1">
    <location>
        <begin position="34"/>
        <end position="120"/>
    </location>
</feature>
<dbReference type="STRING" id="491952.Mar181_2491"/>
<dbReference type="KEGG" id="mpc:Mar181_2491"/>
<dbReference type="EMBL" id="CP002771">
    <property type="protein sequence ID" value="AEF55524.1"/>
    <property type="molecule type" value="Genomic_DNA"/>
</dbReference>
<dbReference type="OrthoDB" id="119583at2"/>
<dbReference type="Gene3D" id="3.10.450.40">
    <property type="match status" value="1"/>
</dbReference>
<dbReference type="eggNOG" id="COG3518">
    <property type="taxonomic scope" value="Bacteria"/>
</dbReference>
<dbReference type="Pfam" id="PF04965">
    <property type="entry name" value="GPW_gp25"/>
    <property type="match status" value="1"/>
</dbReference>
<proteinExistence type="predicted"/>
<dbReference type="SUPFAM" id="SSF160719">
    <property type="entry name" value="gpW/gp25-like"/>
    <property type="match status" value="1"/>
</dbReference>
<reference evidence="2 3" key="1">
    <citation type="journal article" date="2012" name="Stand. Genomic Sci.">
        <title>Complete genome sequence of Marinomonas posidonica type strain (IVIA-Po-181(T)).</title>
        <authorList>
            <person name="Lucas-Elio P."/>
            <person name="Goodwin L."/>
            <person name="Woyke T."/>
            <person name="Pitluck S."/>
            <person name="Nolan M."/>
            <person name="Kyrpides N.C."/>
            <person name="Detter J.C."/>
            <person name="Copeland A."/>
            <person name="Lu M."/>
            <person name="Bruce D."/>
            <person name="Detter C."/>
            <person name="Tapia R."/>
            <person name="Han S."/>
            <person name="Land M.L."/>
            <person name="Ivanova N."/>
            <person name="Mikhailova N."/>
            <person name="Johnston A.W."/>
            <person name="Sanchez-Amat A."/>
        </authorList>
    </citation>
    <scope>NUCLEOTIDE SEQUENCE [LARGE SCALE GENOMIC DNA]</scope>
    <source>
        <strain evidence="3">CECT 7376 / NCIMB 14433 / IVIA-Po-181</strain>
    </source>
</reference>
<gene>
    <name evidence="2" type="ordered locus">Mar181_2491</name>
</gene>
<keyword evidence="3" id="KW-1185">Reference proteome</keyword>
<sequence length="141" mass="15488">MDEENAFGIGFLDRLGSEAEPISLTEGPNTMDVLNSIKSNVSNILNARSGEALSSPDLGLIDFNDALLETMDLSLRVKLAIKGCLDKYEPRLCNIQIQNVTNSSSPLELCFQIQADVNSNALHEKVKISLLLGGDRKYRVY</sequence>
<dbReference type="InterPro" id="IPR017737">
    <property type="entry name" value="TssE1-like"/>
</dbReference>
<dbReference type="Proteomes" id="UP000009230">
    <property type="component" value="Chromosome"/>
</dbReference>
<dbReference type="RefSeq" id="WP_013796997.1">
    <property type="nucleotide sequence ID" value="NC_015559.1"/>
</dbReference>
<evidence type="ECO:0000313" key="2">
    <source>
        <dbReference type="EMBL" id="AEF55524.1"/>
    </source>
</evidence>
<protein>
    <submittedName>
        <fullName evidence="2">Type VI secretion system lysozyme-related protein</fullName>
    </submittedName>
</protein>
<accession>F6CWW2</accession>
<evidence type="ECO:0000259" key="1">
    <source>
        <dbReference type="Pfam" id="PF04965"/>
    </source>
</evidence>
<dbReference type="NCBIfam" id="TIGR03357">
    <property type="entry name" value="VI_zyme"/>
    <property type="match status" value="1"/>
</dbReference>
<name>F6CWW2_MARPP</name>
<organism evidence="2 3">
    <name type="scientific">Marinomonas posidonica (strain CECT 7376 / NCIMB 14433 / IVIA-Po-181)</name>
    <dbReference type="NCBI Taxonomy" id="491952"/>
    <lineage>
        <taxon>Bacteria</taxon>
        <taxon>Pseudomonadati</taxon>
        <taxon>Pseudomonadota</taxon>
        <taxon>Gammaproteobacteria</taxon>
        <taxon>Oceanospirillales</taxon>
        <taxon>Oceanospirillaceae</taxon>
        <taxon>Marinomonas</taxon>
    </lineage>
</organism>
<dbReference type="HOGENOM" id="CLU_132637_3_0_6"/>
<dbReference type="AlphaFoldDB" id="F6CWW2"/>
<dbReference type="InterPro" id="IPR007048">
    <property type="entry name" value="IraD/Gp25-like"/>
</dbReference>